<evidence type="ECO:0008006" key="5">
    <source>
        <dbReference type="Google" id="ProtNLM"/>
    </source>
</evidence>
<keyword evidence="2" id="KW-0812">Transmembrane</keyword>
<gene>
    <name evidence="3" type="ORF">QOZ94_001188</name>
</gene>
<dbReference type="EMBL" id="JAUSVY010000002">
    <property type="protein sequence ID" value="MDQ0504414.1"/>
    <property type="molecule type" value="Genomic_DNA"/>
</dbReference>
<accession>A0ABU0LB97</accession>
<dbReference type="Proteomes" id="UP001241747">
    <property type="component" value="Unassembled WGS sequence"/>
</dbReference>
<sequence length="274" mass="27771">MADLQRAHEGFASERPATAPSSPRNGSTQAVRPRLGHGRTPQARRGSARVDGGVVLRALGISCAVAVLVLGGFFLLRGFGLEQRQESVLTPGPGAAVAVGGLVPSTAPPTPTTDARQIAALLSHEPAAAAKPPPQAAASATKVVPAPTAADFARPAFLEPHAADKADADATDDPIDDPSPEARATASAPVPPARPALAQASGSSAADNAEETGSVGQSGRINTAINLRSGPQRGAAVLATLEAGTKVTVYSCKSWCEVAADGKRGYVYRRAVDQ</sequence>
<keyword evidence="2" id="KW-1133">Transmembrane helix</keyword>
<protein>
    <recommendedName>
        <fullName evidence="5">SH3b domain-containing protein</fullName>
    </recommendedName>
</protein>
<feature type="compositionally biased region" description="Basic and acidic residues" evidence="1">
    <location>
        <begin position="1"/>
        <end position="12"/>
    </location>
</feature>
<feature type="compositionally biased region" description="Acidic residues" evidence="1">
    <location>
        <begin position="169"/>
        <end position="179"/>
    </location>
</feature>
<feature type="compositionally biased region" description="Polar residues" evidence="1">
    <location>
        <begin position="19"/>
        <end position="30"/>
    </location>
</feature>
<dbReference type="Gene3D" id="2.30.30.40">
    <property type="entry name" value="SH3 Domains"/>
    <property type="match status" value="1"/>
</dbReference>
<dbReference type="RefSeq" id="WP_237345097.1">
    <property type="nucleotide sequence ID" value="NZ_JABWGX010000007.1"/>
</dbReference>
<proteinExistence type="predicted"/>
<dbReference type="Pfam" id="PF06347">
    <property type="entry name" value="SH3_4"/>
    <property type="match status" value="1"/>
</dbReference>
<feature type="region of interest" description="Disordered" evidence="1">
    <location>
        <begin position="165"/>
        <end position="217"/>
    </location>
</feature>
<evidence type="ECO:0000313" key="3">
    <source>
        <dbReference type="EMBL" id="MDQ0504414.1"/>
    </source>
</evidence>
<name>A0ABU0LB97_XANAG</name>
<evidence type="ECO:0000313" key="4">
    <source>
        <dbReference type="Proteomes" id="UP001241747"/>
    </source>
</evidence>
<organism evidence="3 4">
    <name type="scientific">Xanthobacter agilis</name>
    <dbReference type="NCBI Taxonomy" id="47492"/>
    <lineage>
        <taxon>Bacteria</taxon>
        <taxon>Pseudomonadati</taxon>
        <taxon>Pseudomonadota</taxon>
        <taxon>Alphaproteobacteria</taxon>
        <taxon>Hyphomicrobiales</taxon>
        <taxon>Xanthobacteraceae</taxon>
        <taxon>Xanthobacter</taxon>
    </lineage>
</organism>
<comment type="caution">
    <text evidence="3">The sequence shown here is derived from an EMBL/GenBank/DDBJ whole genome shotgun (WGS) entry which is preliminary data.</text>
</comment>
<evidence type="ECO:0000256" key="1">
    <source>
        <dbReference type="SAM" id="MobiDB-lite"/>
    </source>
</evidence>
<feature type="transmembrane region" description="Helical" evidence="2">
    <location>
        <begin position="54"/>
        <end position="76"/>
    </location>
</feature>
<dbReference type="InterPro" id="IPR010466">
    <property type="entry name" value="DUF1058"/>
</dbReference>
<keyword evidence="2" id="KW-0472">Membrane</keyword>
<reference evidence="3 4" key="1">
    <citation type="submission" date="2023-07" db="EMBL/GenBank/DDBJ databases">
        <title>Genomic Encyclopedia of Type Strains, Phase IV (KMG-IV): sequencing the most valuable type-strain genomes for metagenomic binning, comparative biology and taxonomic classification.</title>
        <authorList>
            <person name="Goeker M."/>
        </authorList>
    </citation>
    <scope>NUCLEOTIDE SEQUENCE [LARGE SCALE GENOMIC DNA]</scope>
    <source>
        <strain evidence="3 4">DSM 3770</strain>
    </source>
</reference>
<evidence type="ECO:0000256" key="2">
    <source>
        <dbReference type="SAM" id="Phobius"/>
    </source>
</evidence>
<keyword evidence="4" id="KW-1185">Reference proteome</keyword>
<feature type="region of interest" description="Disordered" evidence="1">
    <location>
        <begin position="1"/>
        <end position="48"/>
    </location>
</feature>